<dbReference type="Pfam" id="PF13607">
    <property type="entry name" value="Succ_CoA_lig"/>
    <property type="match status" value="1"/>
</dbReference>
<dbReference type="FunFam" id="3.30.1490.20:FF:000020">
    <property type="entry name" value="Protein lysine acetyltransferase"/>
    <property type="match status" value="1"/>
</dbReference>
<dbReference type="Pfam" id="PF13380">
    <property type="entry name" value="CoA_binding_2"/>
    <property type="match status" value="1"/>
</dbReference>
<protein>
    <submittedName>
        <fullName evidence="7">Acetate--CoA ligase family protein</fullName>
    </submittedName>
</protein>
<dbReference type="EMBL" id="VCKW01000012">
    <property type="protein sequence ID" value="TMR06595.1"/>
    <property type="molecule type" value="Genomic_DNA"/>
</dbReference>
<reference evidence="7 8" key="1">
    <citation type="submission" date="2019-05" db="EMBL/GenBank/DDBJ databases">
        <title>Draft genome sequence of Actinomadura sp. 14C53.</title>
        <authorList>
            <person name="Saricaoglu S."/>
            <person name="Isik K."/>
        </authorList>
    </citation>
    <scope>NUCLEOTIDE SEQUENCE [LARGE SCALE GENOMIC DNA]</scope>
    <source>
        <strain evidence="7 8">14C53</strain>
    </source>
</reference>
<evidence type="ECO:0000313" key="7">
    <source>
        <dbReference type="EMBL" id="TMR06595.1"/>
    </source>
</evidence>
<evidence type="ECO:0000313" key="8">
    <source>
        <dbReference type="Proteomes" id="UP000309174"/>
    </source>
</evidence>
<dbReference type="SMART" id="SM00881">
    <property type="entry name" value="CoA_binding"/>
    <property type="match status" value="1"/>
</dbReference>
<dbReference type="InterPro" id="IPR013815">
    <property type="entry name" value="ATP_grasp_subdomain_1"/>
</dbReference>
<dbReference type="SUPFAM" id="SSF51735">
    <property type="entry name" value="NAD(P)-binding Rossmann-fold domains"/>
    <property type="match status" value="1"/>
</dbReference>
<dbReference type="PANTHER" id="PTHR43334:SF1">
    <property type="entry name" value="3-HYDROXYPROPIONATE--COA LIGASE [ADP-FORMING]"/>
    <property type="match status" value="1"/>
</dbReference>
<evidence type="ECO:0000259" key="6">
    <source>
        <dbReference type="PROSITE" id="PS50975"/>
    </source>
</evidence>
<comment type="caution">
    <text evidence="7">The sequence shown here is derived from an EMBL/GenBank/DDBJ whole genome shotgun (WGS) entry which is preliminary data.</text>
</comment>
<dbReference type="Proteomes" id="UP000309174">
    <property type="component" value="Unassembled WGS sequence"/>
</dbReference>
<dbReference type="AlphaFoldDB" id="A0A5C4JIJ0"/>
<keyword evidence="2 5" id="KW-0547">Nucleotide-binding</keyword>
<dbReference type="GO" id="GO:0046872">
    <property type="term" value="F:metal ion binding"/>
    <property type="evidence" value="ECO:0007669"/>
    <property type="project" value="InterPro"/>
</dbReference>
<dbReference type="OrthoDB" id="190266at2"/>
<keyword evidence="1 7" id="KW-0436">Ligase</keyword>
<dbReference type="GO" id="GO:0005524">
    <property type="term" value="F:ATP binding"/>
    <property type="evidence" value="ECO:0007669"/>
    <property type="project" value="UniProtKB-UniRule"/>
</dbReference>
<feature type="domain" description="ATP-grasp" evidence="6">
    <location>
        <begin position="508"/>
        <end position="599"/>
    </location>
</feature>
<dbReference type="InterPro" id="IPR016102">
    <property type="entry name" value="Succinyl-CoA_synth-like"/>
</dbReference>
<keyword evidence="8" id="KW-1185">Reference proteome</keyword>
<evidence type="ECO:0000256" key="3">
    <source>
        <dbReference type="ARBA" id="ARBA00022840"/>
    </source>
</evidence>
<dbReference type="RefSeq" id="WP_138643635.1">
    <property type="nucleotide sequence ID" value="NZ_VCKW01000012.1"/>
</dbReference>
<name>A0A5C4JIJ0_9ACTN</name>
<dbReference type="GO" id="GO:0016874">
    <property type="term" value="F:ligase activity"/>
    <property type="evidence" value="ECO:0007669"/>
    <property type="project" value="UniProtKB-KW"/>
</dbReference>
<evidence type="ECO:0000256" key="4">
    <source>
        <dbReference type="ARBA" id="ARBA00060888"/>
    </source>
</evidence>
<dbReference type="PROSITE" id="PS50975">
    <property type="entry name" value="ATP_GRASP"/>
    <property type="match status" value="1"/>
</dbReference>
<dbReference type="PANTHER" id="PTHR43334">
    <property type="entry name" value="ACETATE--COA LIGASE [ADP-FORMING]"/>
    <property type="match status" value="1"/>
</dbReference>
<dbReference type="Gene3D" id="3.40.50.720">
    <property type="entry name" value="NAD(P)-binding Rossmann-like Domain"/>
    <property type="match status" value="1"/>
</dbReference>
<evidence type="ECO:0000256" key="5">
    <source>
        <dbReference type="PROSITE-ProRule" id="PRU00409"/>
    </source>
</evidence>
<proteinExistence type="inferred from homology"/>
<dbReference type="InterPro" id="IPR036291">
    <property type="entry name" value="NAD(P)-bd_dom_sf"/>
</dbReference>
<keyword evidence="3 5" id="KW-0067">ATP-binding</keyword>
<dbReference type="InterPro" id="IPR011761">
    <property type="entry name" value="ATP-grasp"/>
</dbReference>
<accession>A0A5C4JIJ0</accession>
<gene>
    <name evidence="7" type="ORF">ETD83_03830</name>
</gene>
<comment type="similarity">
    <text evidence="4">In the N-terminal section; belongs to the acetate CoA ligase alpha subunit family.</text>
</comment>
<evidence type="ECO:0000256" key="1">
    <source>
        <dbReference type="ARBA" id="ARBA00022598"/>
    </source>
</evidence>
<dbReference type="SUPFAM" id="SSF52210">
    <property type="entry name" value="Succinyl-CoA synthetase domains"/>
    <property type="match status" value="2"/>
</dbReference>
<dbReference type="Gene3D" id="3.30.1490.20">
    <property type="entry name" value="ATP-grasp fold, A domain"/>
    <property type="match status" value="1"/>
</dbReference>
<dbReference type="Pfam" id="PF13549">
    <property type="entry name" value="ATP-grasp_5"/>
    <property type="match status" value="1"/>
</dbReference>
<dbReference type="InterPro" id="IPR051538">
    <property type="entry name" value="Acyl-CoA_Synth/Transferase"/>
</dbReference>
<dbReference type="InterPro" id="IPR003781">
    <property type="entry name" value="CoA-bd"/>
</dbReference>
<dbReference type="SUPFAM" id="SSF56059">
    <property type="entry name" value="Glutathione synthetase ATP-binding domain-like"/>
    <property type="match status" value="1"/>
</dbReference>
<dbReference type="Gene3D" id="3.40.50.261">
    <property type="entry name" value="Succinyl-CoA synthetase domains"/>
    <property type="match status" value="2"/>
</dbReference>
<evidence type="ECO:0000256" key="2">
    <source>
        <dbReference type="ARBA" id="ARBA00022741"/>
    </source>
</evidence>
<dbReference type="Gene3D" id="3.30.470.20">
    <property type="entry name" value="ATP-grasp fold, B domain"/>
    <property type="match status" value="1"/>
</dbReference>
<organism evidence="7 8">
    <name type="scientific">Actinomadura soli</name>
    <dbReference type="NCBI Taxonomy" id="2508997"/>
    <lineage>
        <taxon>Bacteria</taxon>
        <taxon>Bacillati</taxon>
        <taxon>Actinomycetota</taxon>
        <taxon>Actinomycetes</taxon>
        <taxon>Streptosporangiales</taxon>
        <taxon>Thermomonosporaceae</taxon>
        <taxon>Actinomadura</taxon>
    </lineage>
</organism>
<sequence>MSGSGRTYRQPALDDLLNPKSVVIVGLSPRPGSTGRRILGNLRRAGFGGAVHGVHPGGRDVDGVPVYRTLADVPDTPSVALVCTPGDTVPALVEEAAEKGCRGVVVYASGFEETAGGVARAARLRELAGRHGMSLVGPNCLGVFNPGRALWLTGTDFGADLPAGPVAVVSQSGSGCILLAGSGRLGFSYVVSSGNETVTGLADYLDYFVQDPSTRAVGLVVEGISDADGVMAAVRKGHDNGVAVVALKVGRTELGARNVASHTGAIAGDARAYEAFCRRAGIVSVDDFDELTEALVGLSTLRTGPAGDRVAFVGLSGGEIGLVADMAVDGGVRLAELSAATRADLGRILPDFATIANPLDGTGQLVGEPERFGRLAEAVAADPGVDLLTVVLDAPPSLGDRLAASYTRLLATLPGVRQRSGTPVMVLSNYGGGLHPFAADALAGSDIPVVHGTRAGMAAIAAVTTAATHRARTADEHEPVEPRTASLQAVRRALDASPSRQVSGEALEELAEQYGLPLPKRAAADSAAEAVAAAESIGFPVVLKTASPKVVHKSDAGGVAVGLSTPSQVREAYETVTSSVARHLGEPAPQVVLEEMITGGVEAFVGCGLDPVFGQVLALGAGGTLVELQPDPALALPPVSPSEVRALIAGTPLARLFAGYRGAPPSDAGAFADLVPRVARLAADLREAAVEIDLNPVAVLPRGQGVRVLDLRIVQPPQTR</sequence>
<dbReference type="InterPro" id="IPR032875">
    <property type="entry name" value="Succ_CoA_lig_flav_dom"/>
</dbReference>